<comment type="caution">
    <text evidence="1">The sequence shown here is derived from an EMBL/GenBank/DDBJ whole genome shotgun (WGS) entry which is preliminary data.</text>
</comment>
<name>A0ACB8ACX3_9AGAM</name>
<reference evidence="1" key="1">
    <citation type="journal article" date="2021" name="New Phytol.">
        <title>Evolutionary innovations through gain and loss of genes in the ectomycorrhizal Boletales.</title>
        <authorList>
            <person name="Wu G."/>
            <person name="Miyauchi S."/>
            <person name="Morin E."/>
            <person name="Kuo A."/>
            <person name="Drula E."/>
            <person name="Varga T."/>
            <person name="Kohler A."/>
            <person name="Feng B."/>
            <person name="Cao Y."/>
            <person name="Lipzen A."/>
            <person name="Daum C."/>
            <person name="Hundley H."/>
            <person name="Pangilinan J."/>
            <person name="Johnson J."/>
            <person name="Barry K."/>
            <person name="LaButti K."/>
            <person name="Ng V."/>
            <person name="Ahrendt S."/>
            <person name="Min B."/>
            <person name="Choi I.G."/>
            <person name="Park H."/>
            <person name="Plett J.M."/>
            <person name="Magnuson J."/>
            <person name="Spatafora J.W."/>
            <person name="Nagy L.G."/>
            <person name="Henrissat B."/>
            <person name="Grigoriev I.V."/>
            <person name="Yang Z.L."/>
            <person name="Xu J."/>
            <person name="Martin F.M."/>
        </authorList>
    </citation>
    <scope>NUCLEOTIDE SEQUENCE</scope>
    <source>
        <strain evidence="1">ATCC 28755</strain>
    </source>
</reference>
<protein>
    <submittedName>
        <fullName evidence="1">Leucine rich repeat domain-containing protein</fullName>
    </submittedName>
</protein>
<feature type="non-terminal residue" evidence="1">
    <location>
        <position position="688"/>
    </location>
</feature>
<proteinExistence type="predicted"/>
<dbReference type="Proteomes" id="UP000790377">
    <property type="component" value="Unassembled WGS sequence"/>
</dbReference>
<evidence type="ECO:0000313" key="2">
    <source>
        <dbReference type="Proteomes" id="UP000790377"/>
    </source>
</evidence>
<accession>A0ACB8ACX3</accession>
<evidence type="ECO:0000313" key="1">
    <source>
        <dbReference type="EMBL" id="KAH7910577.1"/>
    </source>
</evidence>
<gene>
    <name evidence="1" type="ORF">BJ138DRAFT_1064865</name>
</gene>
<keyword evidence="2" id="KW-1185">Reference proteome</keyword>
<sequence>MERESGDDYLRRVASFIRNNEKGLAEAGFVRRRRPQRRHTITPTTSVFNPVAWFSYDPANQPASPPPKPVIFSIDTHRLFYILMRLEAAGMDIGTLDVRVDNPSKPMTYVNIFSSSDKSDTLSLASFRSSLSAVSGLSLGVGWLGRQEPQSIDAELKYIYSSFTKVPALSIKAPGPKVIAELADDSPNENALPLDAFKNLQSLECSDIDPRTLLGWDKVAESVRSLTIKRSGLEDISDIFIGAVRDDQARRDGKISDLRARRIIRREASFHSTRLPESVPEDAEDAVVDESPEPPRSLSPLPPYKWAFLKVLSLADNSLTFLPSDPLPYLTSVTHLDLSSNLLVSVPPGLAELHNLVSLNLADNMIDSVLGIYTHMGQVLSLNLSRNRLDSICGLERLMALERVDLRQNHIEESAEVGRLATLPNIADVWIEGNPLGEIEDNYRVACFEYFWKEGKNVSLDGSLPGFYERKSLPVSQSEQIASTRPLATLPSPPVVPVGAARTNTTLAPPGTSPLEAPPTPQLSPSSSSPGSQNASPMLAASVAGKAKKRRVKRIVDLGDSGHYSDTPVHREGSHLRPGARTHTRAMSSFASSSDLPPSSSEAPFVDVQPNPSSIRASRPLSPAGKPTPRRTRTSMPVEAEPNESEPASQSRIKDVELYRARIEALRSDMGDGWLKVYSQSQNQTGVA</sequence>
<dbReference type="EMBL" id="MU267707">
    <property type="protein sequence ID" value="KAH7910577.1"/>
    <property type="molecule type" value="Genomic_DNA"/>
</dbReference>
<organism evidence="1 2">
    <name type="scientific">Hygrophoropsis aurantiaca</name>
    <dbReference type="NCBI Taxonomy" id="72124"/>
    <lineage>
        <taxon>Eukaryota</taxon>
        <taxon>Fungi</taxon>
        <taxon>Dikarya</taxon>
        <taxon>Basidiomycota</taxon>
        <taxon>Agaricomycotina</taxon>
        <taxon>Agaricomycetes</taxon>
        <taxon>Agaricomycetidae</taxon>
        <taxon>Boletales</taxon>
        <taxon>Coniophorineae</taxon>
        <taxon>Hygrophoropsidaceae</taxon>
        <taxon>Hygrophoropsis</taxon>
    </lineage>
</organism>